<dbReference type="PATRIC" id="fig|328812.4.peg.3042"/>
<organism evidence="2 3">
    <name type="scientific">Parabacteroides goldsteinii</name>
    <dbReference type="NCBI Taxonomy" id="328812"/>
    <lineage>
        <taxon>Bacteria</taxon>
        <taxon>Pseudomonadati</taxon>
        <taxon>Bacteroidota</taxon>
        <taxon>Bacteroidia</taxon>
        <taxon>Bacteroidales</taxon>
        <taxon>Tannerellaceae</taxon>
        <taxon>Parabacteroides</taxon>
    </lineage>
</organism>
<evidence type="ECO:0000259" key="1">
    <source>
        <dbReference type="PROSITE" id="PS51671"/>
    </source>
</evidence>
<dbReference type="InterPro" id="IPR045739">
    <property type="entry name" value="ACT_dom_pair"/>
</dbReference>
<dbReference type="SUPFAM" id="SSF55021">
    <property type="entry name" value="ACT-like"/>
    <property type="match status" value="2"/>
</dbReference>
<dbReference type="Proteomes" id="UP000036166">
    <property type="component" value="Unassembled WGS sequence"/>
</dbReference>
<dbReference type="PANTHER" id="PTHR40099">
    <property type="entry name" value="ACETOLACTATE SYNTHASE, SMALL SUBUNIT"/>
    <property type="match status" value="1"/>
</dbReference>
<dbReference type="RefSeq" id="WP_048315588.1">
    <property type="nucleotide sequence ID" value="NZ_JBBNND010000022.1"/>
</dbReference>
<dbReference type="InterPro" id="IPR045865">
    <property type="entry name" value="ACT-like_dom_sf"/>
</dbReference>
<dbReference type="Pfam" id="PF19571">
    <property type="entry name" value="ACT_8"/>
    <property type="match status" value="1"/>
</dbReference>
<dbReference type="PANTHER" id="PTHR40099:SF1">
    <property type="entry name" value="ACETOLACTATE SYNTHASE, SMALL SUBUNIT"/>
    <property type="match status" value="1"/>
</dbReference>
<reference evidence="2 3" key="1">
    <citation type="submission" date="2015-06" db="EMBL/GenBank/DDBJ databases">
        <title>Draft Genome Sequence of Parabacteroides goldsteinii with Putative Novel Metallo-Beta-Lactamases Isolated from a Blood Culture from a Human Patient.</title>
        <authorList>
            <person name="Krogh T.J."/>
            <person name="Agergaard C.N."/>
            <person name="Moller-Jensen J."/>
            <person name="Justesen U.S."/>
        </authorList>
    </citation>
    <scope>NUCLEOTIDE SEQUENCE [LARGE SCALE GENOMIC DNA]</scope>
    <source>
        <strain evidence="2 3">910340</strain>
    </source>
</reference>
<evidence type="ECO:0000313" key="3">
    <source>
        <dbReference type="Proteomes" id="UP000036166"/>
    </source>
</evidence>
<dbReference type="AlphaFoldDB" id="A0A0J6CK63"/>
<evidence type="ECO:0000313" key="2">
    <source>
        <dbReference type="EMBL" id="KMM33548.1"/>
    </source>
</evidence>
<dbReference type="InterPro" id="IPR002912">
    <property type="entry name" value="ACT_dom"/>
</dbReference>
<protein>
    <submittedName>
        <fullName evidence="2">Acetolactate synthase</fullName>
    </submittedName>
</protein>
<dbReference type="PROSITE" id="PS51671">
    <property type="entry name" value="ACT"/>
    <property type="match status" value="1"/>
</dbReference>
<feature type="domain" description="ACT" evidence="1">
    <location>
        <begin position="5"/>
        <end position="77"/>
    </location>
</feature>
<dbReference type="Gene3D" id="3.30.2130.10">
    <property type="entry name" value="VC0802-like"/>
    <property type="match status" value="1"/>
</dbReference>
<sequence>MTVNQISIFLENKYGKLSEILALLAEENIRIIAATVADTSEYGILRIIVSDPQKAYKILKSNNVSANLTDVLAIVTNSCAGSFAQALTHFTKAGLSIEYMYCFSLNDKSILILRTNNREAAREVIRRQNLEYICESDLMKL</sequence>
<gene>
    <name evidence="2" type="ORF">ACM15_11650</name>
</gene>
<accession>A0A0J6CK63</accession>
<name>A0A0J6CK63_9BACT</name>
<dbReference type="EMBL" id="LFJV01000034">
    <property type="protein sequence ID" value="KMM33548.1"/>
    <property type="molecule type" value="Genomic_DNA"/>
</dbReference>
<comment type="caution">
    <text evidence="2">The sequence shown here is derived from an EMBL/GenBank/DDBJ whole genome shotgun (WGS) entry which is preliminary data.</text>
</comment>
<proteinExistence type="predicted"/>